<proteinExistence type="predicted"/>
<dbReference type="RefSeq" id="WP_350343256.1">
    <property type="nucleotide sequence ID" value="NZ_CP158367.1"/>
</dbReference>
<accession>A0AAU7VKD2</accession>
<dbReference type="EMBL" id="CP158367">
    <property type="protein sequence ID" value="XBX74504.1"/>
    <property type="molecule type" value="Genomic_DNA"/>
</dbReference>
<name>A0AAU7VKD2_9FIRM</name>
<dbReference type="Gene3D" id="1.10.30.50">
    <property type="match status" value="1"/>
</dbReference>
<dbReference type="AlphaFoldDB" id="A0AAU7VKD2"/>
<keyword evidence="1" id="KW-0378">Hydrolase</keyword>
<keyword evidence="1" id="KW-0540">Nuclease</keyword>
<dbReference type="NCBIfam" id="TIGR02986">
    <property type="entry name" value="restrict_Alw26I"/>
    <property type="match status" value="1"/>
</dbReference>
<reference evidence="1" key="2">
    <citation type="submission" date="2024-06" db="EMBL/GenBank/DDBJ databases">
        <authorList>
            <person name="Petrova K.O."/>
            <person name="Toshchakov S.V."/>
            <person name="Boltjanskaja Y.V."/>
            <person name="Kevbrin V."/>
        </authorList>
    </citation>
    <scope>NUCLEOTIDE SEQUENCE</scope>
    <source>
        <strain evidence="1">Z-910T</strain>
    </source>
</reference>
<sequence length="546" mass="63137">MAKKGAKKYNYDANEKFIEYEEEIAKNPAYEGMPDLRLDDGSIQWEAPSNRGSGKFQFTHNKRLSWWKKKASQVGISTSANHWISTVAKTIHPTGRKPCKVCGNVMDIRYSYLSSNFIKRVRKLDYVDDTFEISDLTHVLDFIVSFYDTYGAQIFDDLPVLFKCKQFPTFSEIPNSIDSWTDWLDKVYIAAEPSMLGPGAMSNAPDRLDGFHSFNRCCRSNADKGRSKENLASYSTDRRAFENWVDGNWITANKLMGYISSNSKIKKEPCANDGDGHTHPRPCSADHIGPISLGFSHRPEFQLLCAPCNSAKNNRMYYSDVKHLIEAESKGEKVVTWYAQSIWKYTKDKVFDTETALRLTRVMRDNRNVAMMLLNEFLVNKHYLFLLTFLNLSYANFDYKLNTAEINNHIVKANFSDTASTLKYVNIQKIRKIRIAFESLAEYANKENRNGYLFTNDSIENLKNSALDNLEDTSRDIQQINNKLISILDYDDMKDIDLEEFLNEIDYELIENYPDFVKVKNTMFKIMDMTAKTLSDNWDDSRYSRE</sequence>
<evidence type="ECO:0000313" key="1">
    <source>
        <dbReference type="EMBL" id="XBX74504.1"/>
    </source>
</evidence>
<protein>
    <submittedName>
        <fullName evidence="1">Alw26I/Eco31I/Esp3I family type II restriction endonuclease</fullName>
        <ecNumber evidence="1">3.1.21.4</ecNumber>
    </submittedName>
</protein>
<dbReference type="InterPro" id="IPR014328">
    <property type="entry name" value="Restrct_endonuc_II_Alw26I"/>
</dbReference>
<dbReference type="REBASE" id="840159">
    <property type="entry name" value="PtaZ910TORF2549P"/>
</dbReference>
<organism evidence="1">
    <name type="scientific">Proteinivorax tanatarense</name>
    <dbReference type="NCBI Taxonomy" id="1260629"/>
    <lineage>
        <taxon>Bacteria</taxon>
        <taxon>Bacillati</taxon>
        <taxon>Bacillota</taxon>
        <taxon>Clostridia</taxon>
        <taxon>Eubacteriales</taxon>
        <taxon>Proteinivoracaceae</taxon>
        <taxon>Proteinivorax</taxon>
    </lineage>
</organism>
<reference evidence="1" key="1">
    <citation type="journal article" date="2013" name="Extremophiles">
        <title>Proteinivorax tanatarense gen. nov., sp. nov., an anaerobic, haloalkaliphilic, proteolytic bacterium isolated from a decaying algal bloom, and proposal of Proteinivoraceae fam. nov.</title>
        <authorList>
            <person name="Kevbrin V."/>
            <person name="Boltyanskaya Y."/>
            <person name="Zhilina T."/>
            <person name="Kolganova T."/>
            <person name="Lavrentjeva E."/>
            <person name="Kuznetsov B."/>
        </authorList>
    </citation>
    <scope>NUCLEOTIDE SEQUENCE</scope>
    <source>
        <strain evidence="1">Z-910T</strain>
    </source>
</reference>
<dbReference type="EC" id="3.1.21.4" evidence="1"/>
<gene>
    <name evidence="1" type="ORF">PRVXT_002548</name>
</gene>
<dbReference type="Pfam" id="PF09665">
    <property type="entry name" value="RE_Alw26IDE"/>
    <property type="match status" value="1"/>
</dbReference>
<dbReference type="GO" id="GO:0009036">
    <property type="term" value="F:type II site-specific deoxyribonuclease activity"/>
    <property type="evidence" value="ECO:0007669"/>
    <property type="project" value="UniProtKB-EC"/>
</dbReference>
<keyword evidence="1" id="KW-0255">Endonuclease</keyword>